<keyword evidence="3" id="KW-1133">Transmembrane helix</keyword>
<keyword evidence="3" id="KW-0472">Membrane</keyword>
<organism evidence="4 5">
    <name type="scientific">Azospirillum palustre</name>
    <dbReference type="NCBI Taxonomy" id="2044885"/>
    <lineage>
        <taxon>Bacteria</taxon>
        <taxon>Pseudomonadati</taxon>
        <taxon>Pseudomonadota</taxon>
        <taxon>Alphaproteobacteria</taxon>
        <taxon>Rhodospirillales</taxon>
        <taxon>Azospirillaceae</taxon>
        <taxon>Azospirillum</taxon>
    </lineage>
</organism>
<reference evidence="5" key="1">
    <citation type="submission" date="2017-10" db="EMBL/GenBank/DDBJ databases">
        <authorList>
            <person name="Kravchenko I.K."/>
            <person name="Grouzdev D.S."/>
        </authorList>
    </citation>
    <scope>NUCLEOTIDE SEQUENCE [LARGE SCALE GENOMIC DNA]</scope>
    <source>
        <strain evidence="5">B2</strain>
    </source>
</reference>
<sequence length="232" mass="25752">MPTQHRWHSIASAATSGTAESRIVRTTSITTPSQSNPAQSNSAANAGACPGTPVAPAPAAMHAARSVPKERRRMGMQTPLLLVLEMVIMMACLSWGTVSILRIGYRIASVQRRRSQLHHGRTELAQTTDSLRRDLHRQETELRQLEDAISVRNAQAAELQSQLNDLRRQGPREYTLMNERFGEKDRLWLLTVPRPDRPERWAVAAPDSGTALALLCARVTVPERPVVDDQLN</sequence>
<keyword evidence="1" id="KW-0175">Coiled coil</keyword>
<feature type="compositionally biased region" description="Polar residues" evidence="2">
    <location>
        <begin position="12"/>
        <end position="31"/>
    </location>
</feature>
<comment type="caution">
    <text evidence="4">The sequence shown here is derived from an EMBL/GenBank/DDBJ whole genome shotgun (WGS) entry which is preliminary data.</text>
</comment>
<protein>
    <submittedName>
        <fullName evidence="4">Uncharacterized protein</fullName>
    </submittedName>
</protein>
<name>A0A2B8BBN8_9PROT</name>
<keyword evidence="5" id="KW-1185">Reference proteome</keyword>
<proteinExistence type="predicted"/>
<keyword evidence="3" id="KW-0812">Transmembrane</keyword>
<dbReference type="Proteomes" id="UP000225379">
    <property type="component" value="Unassembled WGS sequence"/>
</dbReference>
<feature type="coiled-coil region" evidence="1">
    <location>
        <begin position="128"/>
        <end position="169"/>
    </location>
</feature>
<evidence type="ECO:0000313" key="4">
    <source>
        <dbReference type="EMBL" id="PGH55200.1"/>
    </source>
</evidence>
<feature type="region of interest" description="Disordered" evidence="2">
    <location>
        <begin position="1"/>
        <end position="51"/>
    </location>
</feature>
<dbReference type="AlphaFoldDB" id="A0A2B8BBN8"/>
<feature type="transmembrane region" description="Helical" evidence="3">
    <location>
        <begin position="80"/>
        <end position="105"/>
    </location>
</feature>
<evidence type="ECO:0000256" key="3">
    <source>
        <dbReference type="SAM" id="Phobius"/>
    </source>
</evidence>
<evidence type="ECO:0000313" key="5">
    <source>
        <dbReference type="Proteomes" id="UP000225379"/>
    </source>
</evidence>
<accession>A0A2B8BBN8</accession>
<evidence type="ECO:0000256" key="2">
    <source>
        <dbReference type="SAM" id="MobiDB-lite"/>
    </source>
</evidence>
<dbReference type="OrthoDB" id="7303796at2"/>
<gene>
    <name evidence="4" type="ORF">CRT60_35115</name>
</gene>
<dbReference type="EMBL" id="PDKW01000043">
    <property type="protein sequence ID" value="PGH55200.1"/>
    <property type="molecule type" value="Genomic_DNA"/>
</dbReference>
<evidence type="ECO:0000256" key="1">
    <source>
        <dbReference type="SAM" id="Coils"/>
    </source>
</evidence>
<feature type="compositionally biased region" description="Low complexity" evidence="2">
    <location>
        <begin position="32"/>
        <end position="46"/>
    </location>
</feature>